<dbReference type="AlphaFoldDB" id="A0A9D1P4S3"/>
<organism evidence="1 2">
    <name type="scientific">Candidatus Ornithocaccomicrobium faecavium</name>
    <dbReference type="NCBI Taxonomy" id="2840890"/>
    <lineage>
        <taxon>Bacteria</taxon>
        <taxon>Bacillati</taxon>
        <taxon>Bacillota</taxon>
        <taxon>Clostridia</taxon>
        <taxon>Candidatus Ornithocaccomicrobium</taxon>
    </lineage>
</organism>
<accession>A0A9D1P4S3</accession>
<comment type="caution">
    <text evidence="1">The sequence shown here is derived from an EMBL/GenBank/DDBJ whole genome shotgun (WGS) entry which is preliminary data.</text>
</comment>
<gene>
    <name evidence="1" type="ORF">IAA64_01000</name>
</gene>
<evidence type="ECO:0000313" key="1">
    <source>
        <dbReference type="EMBL" id="HIV26519.1"/>
    </source>
</evidence>
<evidence type="ECO:0000313" key="2">
    <source>
        <dbReference type="Proteomes" id="UP000886884"/>
    </source>
</evidence>
<proteinExistence type="predicted"/>
<reference evidence="1" key="2">
    <citation type="journal article" date="2021" name="PeerJ">
        <title>Extensive microbial diversity within the chicken gut microbiome revealed by metagenomics and culture.</title>
        <authorList>
            <person name="Gilroy R."/>
            <person name="Ravi A."/>
            <person name="Getino M."/>
            <person name="Pursley I."/>
            <person name="Horton D.L."/>
            <person name="Alikhan N.F."/>
            <person name="Baker D."/>
            <person name="Gharbi K."/>
            <person name="Hall N."/>
            <person name="Watson M."/>
            <person name="Adriaenssens E.M."/>
            <person name="Foster-Nyarko E."/>
            <person name="Jarju S."/>
            <person name="Secka A."/>
            <person name="Antonio M."/>
            <person name="Oren A."/>
            <person name="Chaudhuri R.R."/>
            <person name="La Ragione R."/>
            <person name="Hildebrand F."/>
            <person name="Pallen M.J."/>
        </authorList>
    </citation>
    <scope>NUCLEOTIDE SEQUENCE</scope>
    <source>
        <strain evidence="1">CHK183-6373</strain>
    </source>
</reference>
<dbReference type="Proteomes" id="UP000886884">
    <property type="component" value="Unassembled WGS sequence"/>
</dbReference>
<reference evidence="1" key="1">
    <citation type="submission" date="2020-10" db="EMBL/GenBank/DDBJ databases">
        <authorList>
            <person name="Gilroy R."/>
        </authorList>
    </citation>
    <scope>NUCLEOTIDE SEQUENCE</scope>
    <source>
        <strain evidence="1">CHK183-6373</strain>
    </source>
</reference>
<dbReference type="EMBL" id="DVOT01000017">
    <property type="protein sequence ID" value="HIV26519.1"/>
    <property type="molecule type" value="Genomic_DNA"/>
</dbReference>
<protein>
    <submittedName>
        <fullName evidence="1">Uncharacterized protein</fullName>
    </submittedName>
</protein>
<sequence>MYSIKNLLQSAQLRQALTRKAPNAVSAAPTPWIAGATFMGKAPSQAATQMQYVAANSIHSSPNMAQQTAVQQAAVPMPWGAVAQPSVAPPGNPAGQPTMVMAPQSIPQQAAAPQTMPQQAPLPAMQIPPQIPPQLPTPVVKSGSIYRDLMKKHDRFTQRHLEPAVTYDKVKGGAYDSK</sequence>
<name>A0A9D1P4S3_9FIRM</name>